<evidence type="ECO:0000313" key="2">
    <source>
        <dbReference type="EMBL" id="KIK08668.1"/>
    </source>
</evidence>
<gene>
    <name evidence="2" type="ORF">K443DRAFT_1321</name>
</gene>
<dbReference type="EMBL" id="KN838541">
    <property type="protein sequence ID" value="KIK08668.1"/>
    <property type="molecule type" value="Genomic_DNA"/>
</dbReference>
<keyword evidence="3" id="KW-1185">Reference proteome</keyword>
<keyword evidence="1" id="KW-0732">Signal</keyword>
<protein>
    <submittedName>
        <fullName evidence="2">Uncharacterized protein</fullName>
    </submittedName>
</protein>
<evidence type="ECO:0000256" key="1">
    <source>
        <dbReference type="SAM" id="SignalP"/>
    </source>
</evidence>
<dbReference type="Proteomes" id="UP000054477">
    <property type="component" value="Unassembled WGS sequence"/>
</dbReference>
<dbReference type="AlphaFoldDB" id="A0A0C9YKR6"/>
<proteinExistence type="predicted"/>
<organism evidence="2 3">
    <name type="scientific">Laccaria amethystina LaAM-08-1</name>
    <dbReference type="NCBI Taxonomy" id="1095629"/>
    <lineage>
        <taxon>Eukaryota</taxon>
        <taxon>Fungi</taxon>
        <taxon>Dikarya</taxon>
        <taxon>Basidiomycota</taxon>
        <taxon>Agaricomycotina</taxon>
        <taxon>Agaricomycetes</taxon>
        <taxon>Agaricomycetidae</taxon>
        <taxon>Agaricales</taxon>
        <taxon>Agaricineae</taxon>
        <taxon>Hydnangiaceae</taxon>
        <taxon>Laccaria</taxon>
    </lineage>
</organism>
<reference evidence="2 3" key="1">
    <citation type="submission" date="2014-04" db="EMBL/GenBank/DDBJ databases">
        <authorList>
            <consortium name="DOE Joint Genome Institute"/>
            <person name="Kuo A."/>
            <person name="Kohler A."/>
            <person name="Nagy L.G."/>
            <person name="Floudas D."/>
            <person name="Copeland A."/>
            <person name="Barry K.W."/>
            <person name="Cichocki N."/>
            <person name="Veneault-Fourrey C."/>
            <person name="LaButti K."/>
            <person name="Lindquist E.A."/>
            <person name="Lipzen A."/>
            <person name="Lundell T."/>
            <person name="Morin E."/>
            <person name="Murat C."/>
            <person name="Sun H."/>
            <person name="Tunlid A."/>
            <person name="Henrissat B."/>
            <person name="Grigoriev I.V."/>
            <person name="Hibbett D.S."/>
            <person name="Martin F."/>
            <person name="Nordberg H.P."/>
            <person name="Cantor M.N."/>
            <person name="Hua S.X."/>
        </authorList>
    </citation>
    <scope>NUCLEOTIDE SEQUENCE [LARGE SCALE GENOMIC DNA]</scope>
    <source>
        <strain evidence="2 3">LaAM-08-1</strain>
    </source>
</reference>
<name>A0A0C9YKR6_9AGAR</name>
<feature type="chain" id="PRO_5002217619" evidence="1">
    <location>
        <begin position="21"/>
        <end position="173"/>
    </location>
</feature>
<reference evidence="3" key="2">
    <citation type="submission" date="2015-01" db="EMBL/GenBank/DDBJ databases">
        <title>Evolutionary Origins and Diversification of the Mycorrhizal Mutualists.</title>
        <authorList>
            <consortium name="DOE Joint Genome Institute"/>
            <consortium name="Mycorrhizal Genomics Consortium"/>
            <person name="Kohler A."/>
            <person name="Kuo A."/>
            <person name="Nagy L.G."/>
            <person name="Floudas D."/>
            <person name="Copeland A."/>
            <person name="Barry K.W."/>
            <person name="Cichocki N."/>
            <person name="Veneault-Fourrey C."/>
            <person name="LaButti K."/>
            <person name="Lindquist E.A."/>
            <person name="Lipzen A."/>
            <person name="Lundell T."/>
            <person name="Morin E."/>
            <person name="Murat C."/>
            <person name="Riley R."/>
            <person name="Ohm R."/>
            <person name="Sun H."/>
            <person name="Tunlid A."/>
            <person name="Henrissat B."/>
            <person name="Grigoriev I.V."/>
            <person name="Hibbett D.S."/>
            <person name="Martin F."/>
        </authorList>
    </citation>
    <scope>NUCLEOTIDE SEQUENCE [LARGE SCALE GENOMIC DNA]</scope>
    <source>
        <strain evidence="3">LaAM-08-1</strain>
    </source>
</reference>
<feature type="signal peptide" evidence="1">
    <location>
        <begin position="1"/>
        <end position="20"/>
    </location>
</feature>
<dbReference type="HOGENOM" id="CLU_1547855_0_0_1"/>
<sequence length="173" mass="19014">MPPNTEHFRILLKLIVPAICLLQGRILAPSSPHALMAVIHLAMINSCSKRMNWTSKVRMLFHTLYLSNLFLRSPHEATPIGSRVSEVANSLTVSVRKPWAVSGPTMEGEATPPGHDSRLTRAMKACHPANALDAADLSDWLFTEQERCIGGLLAWPKSIATITIPLSLPFTNL</sequence>
<dbReference type="OrthoDB" id="2683368at2759"/>
<evidence type="ECO:0000313" key="3">
    <source>
        <dbReference type="Proteomes" id="UP000054477"/>
    </source>
</evidence>
<accession>A0A0C9YKR6</accession>